<dbReference type="STRING" id="1089455.MOPEL_032_00660"/>
<dbReference type="SUPFAM" id="SSF103481">
    <property type="entry name" value="Multidrug resistance efflux transporter EmrE"/>
    <property type="match status" value="2"/>
</dbReference>
<keyword evidence="5" id="KW-1185">Reference proteome</keyword>
<keyword evidence="2" id="KW-0472">Membrane</keyword>
<feature type="transmembrane region" description="Helical" evidence="2">
    <location>
        <begin position="208"/>
        <end position="230"/>
    </location>
</feature>
<evidence type="ECO:0000259" key="3">
    <source>
        <dbReference type="Pfam" id="PF00892"/>
    </source>
</evidence>
<gene>
    <name evidence="4" type="ORF">MOPEL_032_00660</name>
</gene>
<evidence type="ECO:0000313" key="4">
    <source>
        <dbReference type="EMBL" id="GAB48023.1"/>
    </source>
</evidence>
<dbReference type="InterPro" id="IPR000620">
    <property type="entry name" value="EamA_dom"/>
</dbReference>
<feature type="transmembrane region" description="Helical" evidence="2">
    <location>
        <begin position="116"/>
        <end position="133"/>
    </location>
</feature>
<evidence type="ECO:0000313" key="5">
    <source>
        <dbReference type="Proteomes" id="UP000004367"/>
    </source>
</evidence>
<evidence type="ECO:0000256" key="1">
    <source>
        <dbReference type="ARBA" id="ARBA00007362"/>
    </source>
</evidence>
<dbReference type="Proteomes" id="UP000004367">
    <property type="component" value="Unassembled WGS sequence"/>
</dbReference>
<comment type="similarity">
    <text evidence="1">Belongs to the EamA transporter family.</text>
</comment>
<comment type="caution">
    <text evidence="4">The sequence shown here is derived from an EMBL/GenBank/DDBJ whole genome shotgun (WGS) entry which is preliminary data.</text>
</comment>
<feature type="transmembrane region" description="Helical" evidence="2">
    <location>
        <begin position="178"/>
        <end position="196"/>
    </location>
</feature>
<dbReference type="AlphaFoldDB" id="H5UQL5"/>
<feature type="transmembrane region" description="Helical" evidence="2">
    <location>
        <begin position="35"/>
        <end position="53"/>
    </location>
</feature>
<name>H5UQL5_9MICO</name>
<dbReference type="InterPro" id="IPR037185">
    <property type="entry name" value="EmrE-like"/>
</dbReference>
<reference evidence="4 5" key="1">
    <citation type="submission" date="2012-02" db="EMBL/GenBank/DDBJ databases">
        <title>Whole genome shotgun sequence of Mobilicoccus pelagius NBRC 104925.</title>
        <authorList>
            <person name="Yoshida Y."/>
            <person name="Hosoyama A."/>
            <person name="Tsuchikane K."/>
            <person name="Katsumata H."/>
            <person name="Yamazaki S."/>
            <person name="Fujita N."/>
        </authorList>
    </citation>
    <scope>NUCLEOTIDE SEQUENCE [LARGE SCALE GENOMIC DNA]</scope>
    <source>
        <strain evidence="4 5">NBRC 104925</strain>
    </source>
</reference>
<proteinExistence type="inferred from homology"/>
<accession>H5UQL5</accession>
<dbReference type="Pfam" id="PF00892">
    <property type="entry name" value="EamA"/>
    <property type="match status" value="1"/>
</dbReference>
<feature type="transmembrane region" description="Helical" evidence="2">
    <location>
        <begin position="237"/>
        <end position="258"/>
    </location>
</feature>
<organism evidence="4 5">
    <name type="scientific">Mobilicoccus pelagius NBRC 104925</name>
    <dbReference type="NCBI Taxonomy" id="1089455"/>
    <lineage>
        <taxon>Bacteria</taxon>
        <taxon>Bacillati</taxon>
        <taxon>Actinomycetota</taxon>
        <taxon>Actinomycetes</taxon>
        <taxon>Micrococcales</taxon>
        <taxon>Dermatophilaceae</taxon>
        <taxon>Mobilicoccus</taxon>
    </lineage>
</organism>
<dbReference type="EMBL" id="BAFE01000030">
    <property type="protein sequence ID" value="GAB48023.1"/>
    <property type="molecule type" value="Genomic_DNA"/>
</dbReference>
<feature type="transmembrane region" description="Helical" evidence="2">
    <location>
        <begin position="145"/>
        <end position="166"/>
    </location>
</feature>
<feature type="transmembrane region" description="Helical" evidence="2">
    <location>
        <begin position="89"/>
        <end position="109"/>
    </location>
</feature>
<dbReference type="eggNOG" id="COG0697">
    <property type="taxonomic scope" value="Bacteria"/>
</dbReference>
<sequence>MGSLLLALCSALAFGTSDFLGGVAARREQVLRILVVSYPVSGLLMMLVALVAGGHATPAALAWGAAAGVALALAAWTFFVSLATGPISIVSPVTALLGSVVPFTIGIALGEEPGILGLLGVGLALAATVLVSLSPDADTAADRPFTPQVATLTVVAGFSFAMSFVFTGRIPAGTGLTPLVAARWAATLVVLLVALSRRACAPPTPGPVLGYAVGVGVLDTVAHTTMLLALQQTLLSIGSVVISLFPAVTVALAVVLLGERVSRAQIVGLSLAAAGLAFISG</sequence>
<feature type="domain" description="EamA" evidence="3">
    <location>
        <begin position="152"/>
        <end position="280"/>
    </location>
</feature>
<protein>
    <recommendedName>
        <fullName evidence="3">EamA domain-containing protein</fullName>
    </recommendedName>
</protein>
<keyword evidence="2" id="KW-0812">Transmembrane</keyword>
<keyword evidence="2" id="KW-1133">Transmembrane helix</keyword>
<dbReference type="RefSeq" id="WP_009481921.1">
    <property type="nucleotide sequence ID" value="NZ_BAFE01000030.1"/>
</dbReference>
<evidence type="ECO:0000256" key="2">
    <source>
        <dbReference type="SAM" id="Phobius"/>
    </source>
</evidence>
<dbReference type="GO" id="GO:0016020">
    <property type="term" value="C:membrane"/>
    <property type="evidence" value="ECO:0007669"/>
    <property type="project" value="InterPro"/>
</dbReference>
<feature type="transmembrane region" description="Helical" evidence="2">
    <location>
        <begin position="60"/>
        <end position="83"/>
    </location>
</feature>